<dbReference type="Proteomes" id="UP000248301">
    <property type="component" value="Unassembled WGS sequence"/>
</dbReference>
<dbReference type="AlphaFoldDB" id="A0A318PYN9"/>
<organism evidence="3 4">
    <name type="scientific">Gluconacetobacter entanii</name>
    <dbReference type="NCBI Taxonomy" id="108528"/>
    <lineage>
        <taxon>Bacteria</taxon>
        <taxon>Pseudomonadati</taxon>
        <taxon>Pseudomonadota</taxon>
        <taxon>Alphaproteobacteria</taxon>
        <taxon>Acetobacterales</taxon>
        <taxon>Acetobacteraceae</taxon>
        <taxon>Gluconacetobacter</taxon>
    </lineage>
</organism>
<protein>
    <submittedName>
        <fullName evidence="3">Acyl-CoA dehydrogenase</fullName>
    </submittedName>
</protein>
<dbReference type="InterPro" id="IPR050741">
    <property type="entry name" value="Acyl-CoA_dehydrogenase"/>
</dbReference>
<name>A0A318PYN9_9PROT</name>
<evidence type="ECO:0000259" key="2">
    <source>
        <dbReference type="Pfam" id="PF02771"/>
    </source>
</evidence>
<dbReference type="InterPro" id="IPR009100">
    <property type="entry name" value="AcylCoA_DH/oxidase_NM_dom_sf"/>
</dbReference>
<dbReference type="Pfam" id="PF02771">
    <property type="entry name" value="Acyl-CoA_dh_N"/>
    <property type="match status" value="1"/>
</dbReference>
<dbReference type="OrthoDB" id="2986495at2"/>
<dbReference type="PANTHER" id="PTHR48083">
    <property type="entry name" value="MEDIUM-CHAIN SPECIFIC ACYL-COA DEHYDROGENASE, MITOCHONDRIAL-RELATED"/>
    <property type="match status" value="1"/>
</dbReference>
<dbReference type="SUPFAM" id="SSF47203">
    <property type="entry name" value="Acyl-CoA dehydrogenase C-terminal domain-like"/>
    <property type="match status" value="1"/>
</dbReference>
<dbReference type="PANTHER" id="PTHR48083:SF37">
    <property type="entry name" value="DEHYDROGENASE, PUTATIVE-RELATED"/>
    <property type="match status" value="1"/>
</dbReference>
<dbReference type="InterPro" id="IPR037069">
    <property type="entry name" value="AcylCoA_DH/ox_N_sf"/>
</dbReference>
<feature type="domain" description="Acyl-CoA dehydrogenase/oxidase N-terminal" evidence="2">
    <location>
        <begin position="12"/>
        <end position="104"/>
    </location>
</feature>
<comment type="caution">
    <text evidence="3">The sequence shown here is derived from an EMBL/GenBank/DDBJ whole genome shotgun (WGS) entry which is preliminary data.</text>
</comment>
<dbReference type="SUPFAM" id="SSF56645">
    <property type="entry name" value="Acyl-CoA dehydrogenase NM domain-like"/>
    <property type="match status" value="1"/>
</dbReference>
<dbReference type="GO" id="GO:0033539">
    <property type="term" value="P:fatty acid beta-oxidation using acyl-CoA dehydrogenase"/>
    <property type="evidence" value="ECO:0007669"/>
    <property type="project" value="TreeGrafter"/>
</dbReference>
<dbReference type="InterPro" id="IPR013786">
    <property type="entry name" value="AcylCoA_DH/ox_N"/>
</dbReference>
<dbReference type="RefSeq" id="WP_110913241.1">
    <property type="nucleotide sequence ID" value="NZ_NKUF01000010.1"/>
</dbReference>
<evidence type="ECO:0000256" key="1">
    <source>
        <dbReference type="ARBA" id="ARBA00023002"/>
    </source>
</evidence>
<dbReference type="GO" id="GO:0005737">
    <property type="term" value="C:cytoplasm"/>
    <property type="evidence" value="ECO:0007669"/>
    <property type="project" value="TreeGrafter"/>
</dbReference>
<dbReference type="InterPro" id="IPR046373">
    <property type="entry name" value="Acyl-CoA_Oxase/DH_mid-dom_sf"/>
</dbReference>
<dbReference type="EMBL" id="NKUF01000010">
    <property type="protein sequence ID" value="PYD63602.1"/>
    <property type="molecule type" value="Genomic_DNA"/>
</dbReference>
<dbReference type="GO" id="GO:0050660">
    <property type="term" value="F:flavin adenine dinucleotide binding"/>
    <property type="evidence" value="ECO:0007669"/>
    <property type="project" value="InterPro"/>
</dbReference>
<sequence length="369" mass="39459">MTFPFDALSACRADLEAEASANDPQAAFPAEWIARLRKLGVLSVTLPETLGGRGSGTGHRGGMELLQLLQLVGQGSLALGRIVEGHINAIRLIACCGTADQLARAAMDVHDGALFGVWVTDGASPLRMEHSDGGIRFQGEKLFVSGVHHVTRALVTARTRADTTYMLLVPLDGTRTVSPAFGGLAGMRGAGTGRCDFSATRLPPDAMIGQEGDYLRQPEFSAGAWRGMAVALGGIARLTSLLRLQLVERGRAESPAQQARIGRALIAAESAYLWTRKAALTAAVQDRYDVDEVAATVNLARIAVERAGLDVLELVQRGLGLSAFTRANVVERLVRDLATYLRQPAPDETLCEAAAWFTHHDLPRPEDMS</sequence>
<accession>A0A318PYN9</accession>
<dbReference type="GO" id="GO:0003995">
    <property type="term" value="F:acyl-CoA dehydrogenase activity"/>
    <property type="evidence" value="ECO:0007669"/>
    <property type="project" value="TreeGrafter"/>
</dbReference>
<keyword evidence="1" id="KW-0560">Oxidoreductase</keyword>
<dbReference type="Gene3D" id="1.20.140.10">
    <property type="entry name" value="Butyryl-CoA Dehydrogenase, subunit A, domain 3"/>
    <property type="match status" value="1"/>
</dbReference>
<reference evidence="3 4" key="1">
    <citation type="submission" date="2017-07" db="EMBL/GenBank/DDBJ databases">
        <title>A draft genome sequence of Gluconacetobacter entanii LTH 4560.</title>
        <authorList>
            <person name="Skraban J."/>
            <person name="Cleenwerck I."/>
            <person name="Vandamme P."/>
            <person name="Trcek J."/>
        </authorList>
    </citation>
    <scope>NUCLEOTIDE SEQUENCE [LARGE SCALE GENOMIC DNA]</scope>
    <source>
        <strain evidence="3 4">LTH 4560</strain>
    </source>
</reference>
<gene>
    <name evidence="3" type="ORF">CFR72_06625</name>
</gene>
<dbReference type="Gene3D" id="1.10.540.10">
    <property type="entry name" value="Acyl-CoA dehydrogenase/oxidase, N-terminal domain"/>
    <property type="match status" value="1"/>
</dbReference>
<dbReference type="Gene3D" id="2.40.110.10">
    <property type="entry name" value="Butyryl-CoA Dehydrogenase, subunit A, domain 2"/>
    <property type="match status" value="1"/>
</dbReference>
<evidence type="ECO:0000313" key="4">
    <source>
        <dbReference type="Proteomes" id="UP000248301"/>
    </source>
</evidence>
<dbReference type="InterPro" id="IPR036250">
    <property type="entry name" value="AcylCo_DH-like_C"/>
</dbReference>
<proteinExistence type="predicted"/>
<evidence type="ECO:0000313" key="3">
    <source>
        <dbReference type="EMBL" id="PYD63602.1"/>
    </source>
</evidence>